<protein>
    <recommendedName>
        <fullName evidence="4">AA1-like domain-containing protein</fullName>
    </recommendedName>
</protein>
<proteinExistence type="predicted"/>
<name>A0A165ERE5_EXIGL</name>
<dbReference type="AlphaFoldDB" id="A0A165ERE5"/>
<reference evidence="2 3" key="1">
    <citation type="journal article" date="2016" name="Mol. Biol. Evol.">
        <title>Comparative Genomics of Early-Diverging Mushroom-Forming Fungi Provides Insights into the Origins of Lignocellulose Decay Capabilities.</title>
        <authorList>
            <person name="Nagy L.G."/>
            <person name="Riley R."/>
            <person name="Tritt A."/>
            <person name="Adam C."/>
            <person name="Daum C."/>
            <person name="Floudas D."/>
            <person name="Sun H."/>
            <person name="Yadav J.S."/>
            <person name="Pangilinan J."/>
            <person name="Larsson K.H."/>
            <person name="Matsuura K."/>
            <person name="Barry K."/>
            <person name="Labutti K."/>
            <person name="Kuo R."/>
            <person name="Ohm R.A."/>
            <person name="Bhattacharya S.S."/>
            <person name="Shirouzu T."/>
            <person name="Yoshinaga Y."/>
            <person name="Martin F.M."/>
            <person name="Grigoriev I.V."/>
            <person name="Hibbett D.S."/>
        </authorList>
    </citation>
    <scope>NUCLEOTIDE SEQUENCE [LARGE SCALE GENOMIC DNA]</scope>
    <source>
        <strain evidence="2 3">HHB12029</strain>
    </source>
</reference>
<keyword evidence="1" id="KW-0732">Signal</keyword>
<keyword evidence="3" id="KW-1185">Reference proteome</keyword>
<evidence type="ECO:0000256" key="1">
    <source>
        <dbReference type="SAM" id="SignalP"/>
    </source>
</evidence>
<gene>
    <name evidence="2" type="ORF">EXIGLDRAFT_839930</name>
</gene>
<evidence type="ECO:0000313" key="2">
    <source>
        <dbReference type="EMBL" id="KZV87525.1"/>
    </source>
</evidence>
<dbReference type="EMBL" id="KV426123">
    <property type="protein sequence ID" value="KZV87525.1"/>
    <property type="molecule type" value="Genomic_DNA"/>
</dbReference>
<feature type="chain" id="PRO_5007857346" description="AA1-like domain-containing protein" evidence="1">
    <location>
        <begin position="19"/>
        <end position="201"/>
    </location>
</feature>
<accession>A0A165ERE5</accession>
<dbReference type="OrthoDB" id="3144901at2759"/>
<dbReference type="InParanoid" id="A0A165ERE5"/>
<dbReference type="Proteomes" id="UP000077266">
    <property type="component" value="Unassembled WGS sequence"/>
</dbReference>
<evidence type="ECO:0008006" key="4">
    <source>
        <dbReference type="Google" id="ProtNLM"/>
    </source>
</evidence>
<organism evidence="2 3">
    <name type="scientific">Exidia glandulosa HHB12029</name>
    <dbReference type="NCBI Taxonomy" id="1314781"/>
    <lineage>
        <taxon>Eukaryota</taxon>
        <taxon>Fungi</taxon>
        <taxon>Dikarya</taxon>
        <taxon>Basidiomycota</taxon>
        <taxon>Agaricomycotina</taxon>
        <taxon>Agaricomycetes</taxon>
        <taxon>Auriculariales</taxon>
        <taxon>Exidiaceae</taxon>
        <taxon>Exidia</taxon>
    </lineage>
</organism>
<evidence type="ECO:0000313" key="3">
    <source>
        <dbReference type="Proteomes" id="UP000077266"/>
    </source>
</evidence>
<sequence length="201" mass="21331">MFATGVAALSLFAAAVSAAAISSDATSTKPCFTVKSGYFSGFTNETIHFGLDEHHRLVKADKGVVKQFKINFQACPALGGYYPNVPSYLGRIVLQTSSFVSSNTCLTIQSPISDDGPWTAQAQKCGDATKPSAAQKWVYGSDFGGTIFWAGSKECGNSDLGAGYESHTGNDSQPVITTGTHLIQLRCEPTKSYDLESFSLS</sequence>
<feature type="signal peptide" evidence="1">
    <location>
        <begin position="1"/>
        <end position="18"/>
    </location>
</feature>